<evidence type="ECO:0000313" key="3">
    <source>
        <dbReference type="Proteomes" id="UP000218209"/>
    </source>
</evidence>
<keyword evidence="3" id="KW-1185">Reference proteome</keyword>
<name>A0A1X6NZJ5_PORUM</name>
<proteinExistence type="predicted"/>
<dbReference type="EMBL" id="KV918967">
    <property type="protein sequence ID" value="OSX74041.1"/>
    <property type="molecule type" value="Genomic_DNA"/>
</dbReference>
<organism evidence="2 3">
    <name type="scientific">Porphyra umbilicalis</name>
    <name type="common">Purple laver</name>
    <name type="synonym">Red alga</name>
    <dbReference type="NCBI Taxonomy" id="2786"/>
    <lineage>
        <taxon>Eukaryota</taxon>
        <taxon>Rhodophyta</taxon>
        <taxon>Bangiophyceae</taxon>
        <taxon>Bangiales</taxon>
        <taxon>Bangiaceae</taxon>
        <taxon>Porphyra</taxon>
    </lineage>
</organism>
<gene>
    <name evidence="2" type="ORF">BU14_0313s0026</name>
</gene>
<sequence>MGASAGTCFLATHPLACIRPTPPAEPQAARGVRLAAAADRAAEAVFVVGAPSTLGRPAPPPPRVKPAPCNPPSATATAVARTPLPALSPLVPYGVGCLAADIFVLLGNAGRALNADVRTCLASLRRGTYAITEAHLGVFHGRWVHAARHTRLYLAVASQVWGGWLAAPTSDGVVCALARLTATAAGARAAWAAVATAPDAAAALPALWAAIASAASAAAAAYRAVEGVLPAAVAASAVGAAAPASAAATVGRLRDAADAAAAVAAMEVHGAADGVHLLTRWAGGGGGGRAAALARRLRRLAARTPGGGGGGPRGRRGTAPPPRRRASGRRAKWGRSGFSTMRRGGGVGGTG</sequence>
<protein>
    <submittedName>
        <fullName evidence="2">Uncharacterized protein</fullName>
    </submittedName>
</protein>
<reference evidence="2 3" key="1">
    <citation type="submission" date="2017-03" db="EMBL/GenBank/DDBJ databases">
        <title>WGS assembly of Porphyra umbilicalis.</title>
        <authorList>
            <person name="Brawley S.H."/>
            <person name="Blouin N.A."/>
            <person name="Ficko-Blean E."/>
            <person name="Wheeler G.L."/>
            <person name="Lohr M."/>
            <person name="Goodson H.V."/>
            <person name="Jenkins J.W."/>
            <person name="Blaby-Haas C.E."/>
            <person name="Helliwell K.E."/>
            <person name="Chan C."/>
            <person name="Marriage T."/>
            <person name="Bhattacharya D."/>
            <person name="Klein A.S."/>
            <person name="Badis Y."/>
            <person name="Brodie J."/>
            <person name="Cao Y."/>
            <person name="Collen J."/>
            <person name="Dittami S.M."/>
            <person name="Gachon C.M."/>
            <person name="Green B.R."/>
            <person name="Karpowicz S."/>
            <person name="Kim J.W."/>
            <person name="Kudahl U."/>
            <person name="Lin S."/>
            <person name="Michel G."/>
            <person name="Mittag M."/>
            <person name="Olson B.J."/>
            <person name="Pangilinan J."/>
            <person name="Peng Y."/>
            <person name="Qiu H."/>
            <person name="Shu S."/>
            <person name="Singer J.T."/>
            <person name="Smith A.G."/>
            <person name="Sprecher B.N."/>
            <person name="Wagner V."/>
            <person name="Wang W."/>
            <person name="Wang Z.-Y."/>
            <person name="Yan J."/>
            <person name="Yarish C."/>
            <person name="Zoeuner-Riek S."/>
            <person name="Zhuang Y."/>
            <person name="Zou Y."/>
            <person name="Lindquist E.A."/>
            <person name="Grimwood J."/>
            <person name="Barry K."/>
            <person name="Rokhsar D.S."/>
            <person name="Schmutz J."/>
            <person name="Stiller J.W."/>
            <person name="Grossman A.R."/>
            <person name="Prochnik S.E."/>
        </authorList>
    </citation>
    <scope>NUCLEOTIDE SEQUENCE [LARGE SCALE GENOMIC DNA]</scope>
    <source>
        <strain evidence="2">4086291</strain>
    </source>
</reference>
<evidence type="ECO:0000256" key="1">
    <source>
        <dbReference type="SAM" id="MobiDB-lite"/>
    </source>
</evidence>
<dbReference type="AlphaFoldDB" id="A0A1X6NZJ5"/>
<dbReference type="Proteomes" id="UP000218209">
    <property type="component" value="Unassembled WGS sequence"/>
</dbReference>
<feature type="compositionally biased region" description="Basic residues" evidence="1">
    <location>
        <begin position="322"/>
        <end position="333"/>
    </location>
</feature>
<feature type="region of interest" description="Disordered" evidence="1">
    <location>
        <begin position="302"/>
        <end position="351"/>
    </location>
</feature>
<evidence type="ECO:0000313" key="2">
    <source>
        <dbReference type="EMBL" id="OSX74041.1"/>
    </source>
</evidence>
<accession>A0A1X6NZJ5</accession>